<dbReference type="InterPro" id="IPR022664">
    <property type="entry name" value="DapB_N_CS"/>
</dbReference>
<evidence type="ECO:0000256" key="1">
    <source>
        <dbReference type="ARBA" id="ARBA00006642"/>
    </source>
</evidence>
<dbReference type="NCBIfam" id="TIGR00036">
    <property type="entry name" value="dapB"/>
    <property type="match status" value="1"/>
</dbReference>
<comment type="function">
    <text evidence="9">Catalyzes the conversion of 4-hydroxy-tetrahydrodipicolinate (HTPA) to tetrahydrodipicolinate.</text>
</comment>
<dbReference type="InterPro" id="IPR022663">
    <property type="entry name" value="DapB_C"/>
</dbReference>
<feature type="binding site" evidence="9">
    <location>
        <position position="137"/>
    </location>
    <ligand>
        <name>(S)-2,3,4,5-tetrahydrodipicolinate</name>
        <dbReference type="ChEBI" id="CHEBI:16845"/>
    </ligand>
</feature>
<keyword evidence="8 9" id="KW-0457">Lysine biosynthesis</keyword>
<feature type="binding site" evidence="9">
    <location>
        <position position="35"/>
    </location>
    <ligand>
        <name>NADP(+)</name>
        <dbReference type="ChEBI" id="CHEBI:58349"/>
    </ligand>
</feature>
<dbReference type="Pfam" id="PF01113">
    <property type="entry name" value="DapB_N"/>
    <property type="match status" value="1"/>
</dbReference>
<dbReference type="GO" id="GO:0005829">
    <property type="term" value="C:cytosol"/>
    <property type="evidence" value="ECO:0007669"/>
    <property type="project" value="TreeGrafter"/>
</dbReference>
<dbReference type="PANTHER" id="PTHR20836">
    <property type="entry name" value="DIHYDRODIPICOLINATE REDUCTASE"/>
    <property type="match status" value="1"/>
</dbReference>
<dbReference type="Pfam" id="PF05173">
    <property type="entry name" value="DapB_C"/>
    <property type="match status" value="1"/>
</dbReference>
<dbReference type="Gene3D" id="3.30.360.10">
    <property type="entry name" value="Dihydrodipicolinate Reductase, domain 2"/>
    <property type="match status" value="1"/>
</dbReference>
<dbReference type="EC" id="1.17.1.8" evidence="9 10"/>
<feature type="domain" description="Dihydrodipicolinate reductase C-terminal" evidence="12">
    <location>
        <begin position="110"/>
        <end position="241"/>
    </location>
</feature>
<evidence type="ECO:0000313" key="13">
    <source>
        <dbReference type="EMBL" id="QIH78430.1"/>
    </source>
</evidence>
<comment type="catalytic activity">
    <reaction evidence="9">
        <text>(S)-2,3,4,5-tetrahydrodipicolinate + NADP(+) + H2O = (2S,4S)-4-hydroxy-2,3,4,5-tetrahydrodipicolinate + NADPH + H(+)</text>
        <dbReference type="Rhea" id="RHEA:35331"/>
        <dbReference type="ChEBI" id="CHEBI:15377"/>
        <dbReference type="ChEBI" id="CHEBI:15378"/>
        <dbReference type="ChEBI" id="CHEBI:16845"/>
        <dbReference type="ChEBI" id="CHEBI:57783"/>
        <dbReference type="ChEBI" id="CHEBI:58349"/>
        <dbReference type="ChEBI" id="CHEBI:67139"/>
        <dbReference type="EC" id="1.17.1.8"/>
    </reaction>
</comment>
<dbReference type="GO" id="GO:0009089">
    <property type="term" value="P:lysine biosynthetic process via diaminopimelate"/>
    <property type="evidence" value="ECO:0007669"/>
    <property type="project" value="UniProtKB-UniRule"/>
</dbReference>
<feature type="binding site" evidence="9">
    <location>
        <position position="34"/>
    </location>
    <ligand>
        <name>NAD(+)</name>
        <dbReference type="ChEBI" id="CHEBI:57540"/>
    </ligand>
</feature>
<comment type="subcellular location">
    <subcellularLocation>
        <location evidence="9">Cytoplasm</location>
    </subcellularLocation>
</comment>
<feature type="active site" description="Proton donor/acceptor" evidence="9">
    <location>
        <position position="136"/>
    </location>
</feature>
<evidence type="ECO:0000256" key="6">
    <source>
        <dbReference type="ARBA" id="ARBA00023002"/>
    </source>
</evidence>
<dbReference type="EMBL" id="CP047363">
    <property type="protein sequence ID" value="QIH78430.1"/>
    <property type="molecule type" value="Genomic_DNA"/>
</dbReference>
<dbReference type="SUPFAM" id="SSF51735">
    <property type="entry name" value="NAD(P)-binding Rossmann-fold domains"/>
    <property type="match status" value="1"/>
</dbReference>
<dbReference type="GO" id="GO:0019877">
    <property type="term" value="P:diaminopimelate biosynthetic process"/>
    <property type="evidence" value="ECO:0007669"/>
    <property type="project" value="UniProtKB-UniRule"/>
</dbReference>
<dbReference type="HAMAP" id="MF_00102">
    <property type="entry name" value="DapB"/>
    <property type="match status" value="1"/>
</dbReference>
<comment type="subunit">
    <text evidence="9">Homotetramer.</text>
</comment>
<comment type="caution">
    <text evidence="9">Lacks conserved residue(s) required for the propagation of feature annotation.</text>
</comment>
<evidence type="ECO:0000256" key="7">
    <source>
        <dbReference type="ARBA" id="ARBA00023027"/>
    </source>
</evidence>
<evidence type="ECO:0000259" key="11">
    <source>
        <dbReference type="Pfam" id="PF01113"/>
    </source>
</evidence>
<dbReference type="GO" id="GO:0051287">
    <property type="term" value="F:NAD binding"/>
    <property type="evidence" value="ECO:0007669"/>
    <property type="project" value="UniProtKB-UniRule"/>
</dbReference>
<dbReference type="InterPro" id="IPR000846">
    <property type="entry name" value="DapB_N"/>
</dbReference>
<comment type="caution">
    <text evidence="9">Was originally thought to be a dihydrodipicolinate reductase (DHDPR), catalyzing the conversion of dihydrodipicolinate to tetrahydrodipicolinate. However, it was shown in E.coli that the substrate of the enzymatic reaction is not dihydrodipicolinate (DHDP) but in fact (2S,4S)-4-hydroxy-2,3,4,5-tetrahydrodipicolinic acid (HTPA), the product released by the DapA-catalyzed reaction.</text>
</comment>
<evidence type="ECO:0000256" key="2">
    <source>
        <dbReference type="ARBA" id="ARBA00022490"/>
    </source>
</evidence>
<dbReference type="CDD" id="cd02274">
    <property type="entry name" value="DHDPR_N"/>
    <property type="match status" value="1"/>
</dbReference>
<evidence type="ECO:0000313" key="14">
    <source>
        <dbReference type="Proteomes" id="UP000501122"/>
    </source>
</evidence>
<keyword evidence="3 9" id="KW-0028">Amino-acid biosynthesis</keyword>
<evidence type="ECO:0000256" key="10">
    <source>
        <dbReference type="NCBIfam" id="TIGR00036"/>
    </source>
</evidence>
<feature type="binding site" evidence="9">
    <location>
        <begin position="146"/>
        <end position="147"/>
    </location>
    <ligand>
        <name>(S)-2,3,4,5-tetrahydrodipicolinate</name>
        <dbReference type="ChEBI" id="CHEBI:16845"/>
    </ligand>
</feature>
<feature type="binding site" evidence="9">
    <location>
        <begin position="104"/>
        <end position="107"/>
    </location>
    <ligand>
        <name>NAD(+)</name>
        <dbReference type="ChEBI" id="CHEBI:57540"/>
    </ligand>
</feature>
<dbReference type="AlphaFoldDB" id="A0AAE7C0B7"/>
<dbReference type="GO" id="GO:0016726">
    <property type="term" value="F:oxidoreductase activity, acting on CH or CH2 groups, NAD or NADP as acceptor"/>
    <property type="evidence" value="ECO:0007669"/>
    <property type="project" value="UniProtKB-UniRule"/>
</dbReference>
<name>A0AAE7C0B7_9STAP</name>
<reference evidence="13" key="1">
    <citation type="journal article" date="2020" name="Antimicrob. Agents Chemother.">
        <title>The novel macrolide resistance genes mef(D), msr(F) and msr(H) are present on resistance islands in Macrococcus canis, Macrococcus caseolyticus and Staphylococcus aureus.</title>
        <authorList>
            <person name="Schwendener S."/>
            <person name="Dona V."/>
            <person name="Perreten V."/>
        </authorList>
    </citation>
    <scope>NUCLEOTIDE SEQUENCE</scope>
    <source>
        <strain evidence="13">Epi0076A</strain>
    </source>
</reference>
<evidence type="ECO:0000256" key="8">
    <source>
        <dbReference type="ARBA" id="ARBA00023154"/>
    </source>
</evidence>
<organism evidence="13 14">
    <name type="scientific">Macrococcoides canis</name>
    <dbReference type="NCBI Taxonomy" id="1855823"/>
    <lineage>
        <taxon>Bacteria</taxon>
        <taxon>Bacillati</taxon>
        <taxon>Bacillota</taxon>
        <taxon>Bacilli</taxon>
        <taxon>Bacillales</taxon>
        <taxon>Staphylococcaceae</taxon>
        <taxon>Macrococcoides</taxon>
    </lineage>
</organism>
<proteinExistence type="inferred from homology"/>
<dbReference type="InterPro" id="IPR023940">
    <property type="entry name" value="DHDPR_bac"/>
</dbReference>
<dbReference type="PANTHER" id="PTHR20836:SF7">
    <property type="entry name" value="4-HYDROXY-TETRAHYDRODIPICOLINATE REDUCTASE"/>
    <property type="match status" value="1"/>
</dbReference>
<accession>A0AAE7C0B7</accession>
<comment type="pathway">
    <text evidence="9">Amino-acid biosynthesis; L-lysine biosynthesis via DAP pathway; (S)-tetrahydrodipicolinate from L-aspartate: step 4/4.</text>
</comment>
<dbReference type="FunFam" id="3.30.360.10:FF:000009">
    <property type="entry name" value="4-hydroxy-tetrahydrodipicolinate reductase"/>
    <property type="match status" value="1"/>
</dbReference>
<keyword evidence="7 9" id="KW-0520">NAD</keyword>
<gene>
    <name evidence="9" type="primary">dapB</name>
    <name evidence="13" type="ORF">GTN30_07060</name>
</gene>
<evidence type="ECO:0000256" key="5">
    <source>
        <dbReference type="ARBA" id="ARBA00022915"/>
    </source>
</evidence>
<feature type="domain" description="Dihydrodipicolinate reductase N-terminal" evidence="11">
    <location>
        <begin position="1"/>
        <end position="107"/>
    </location>
</feature>
<dbReference type="PIRSF" id="PIRSF000161">
    <property type="entry name" value="DHPR"/>
    <property type="match status" value="1"/>
</dbReference>
<dbReference type="GO" id="GO:0008839">
    <property type="term" value="F:4-hydroxy-tetrahydrodipicolinate reductase"/>
    <property type="evidence" value="ECO:0007669"/>
    <property type="project" value="UniProtKB-UniRule"/>
</dbReference>
<feature type="binding site" evidence="9">
    <location>
        <begin position="80"/>
        <end position="82"/>
    </location>
    <ligand>
        <name>NAD(+)</name>
        <dbReference type="ChEBI" id="CHEBI:57540"/>
    </ligand>
</feature>
<dbReference type="GO" id="GO:0050661">
    <property type="term" value="F:NADP binding"/>
    <property type="evidence" value="ECO:0007669"/>
    <property type="project" value="UniProtKB-UniRule"/>
</dbReference>
<protein>
    <recommendedName>
        <fullName evidence="9 10">4-hydroxy-tetrahydrodipicolinate reductase</fullName>
        <shortName evidence="9">HTPA reductase</shortName>
        <ecNumber evidence="9 10">1.17.1.8</ecNumber>
    </recommendedName>
</protein>
<keyword evidence="5 9" id="KW-0220">Diaminopimelate biosynthesis</keyword>
<evidence type="ECO:0000256" key="4">
    <source>
        <dbReference type="ARBA" id="ARBA00022857"/>
    </source>
</evidence>
<dbReference type="InterPro" id="IPR036291">
    <property type="entry name" value="NAD(P)-bd_dom_sf"/>
</dbReference>
<keyword evidence="6 9" id="KW-0560">Oxidoreductase</keyword>
<dbReference type="PROSITE" id="PS01298">
    <property type="entry name" value="DAPB"/>
    <property type="match status" value="1"/>
</dbReference>
<keyword evidence="2 9" id="KW-0963">Cytoplasm</keyword>
<dbReference type="SUPFAM" id="SSF55347">
    <property type="entry name" value="Glyceraldehyde-3-phosphate dehydrogenase-like, C-terminal domain"/>
    <property type="match status" value="1"/>
</dbReference>
<comment type="catalytic activity">
    <reaction evidence="9">
        <text>(S)-2,3,4,5-tetrahydrodipicolinate + NAD(+) + H2O = (2S,4S)-4-hydroxy-2,3,4,5-tetrahydrodipicolinate + NADH + H(+)</text>
        <dbReference type="Rhea" id="RHEA:35323"/>
        <dbReference type="ChEBI" id="CHEBI:15377"/>
        <dbReference type="ChEBI" id="CHEBI:15378"/>
        <dbReference type="ChEBI" id="CHEBI:16845"/>
        <dbReference type="ChEBI" id="CHEBI:57540"/>
        <dbReference type="ChEBI" id="CHEBI:57945"/>
        <dbReference type="ChEBI" id="CHEBI:67139"/>
        <dbReference type="EC" id="1.17.1.8"/>
    </reaction>
</comment>
<dbReference type="RefSeq" id="WP_164953506.1">
    <property type="nucleotide sequence ID" value="NZ_CP047363.1"/>
</dbReference>
<dbReference type="Gene3D" id="3.40.50.720">
    <property type="entry name" value="NAD(P)-binding Rossmann-like Domain"/>
    <property type="match status" value="1"/>
</dbReference>
<sequence length="241" mass="26898">MRIILNGYGAMNQRVAHLAENRHHEIVGIILSKEKSTPYPVYTLDKLEALPEADVIIDFSNPALSIPLLKSNIDIPIVMATTGEKESIIELLKSKSTHMPVFFSANMSYGVHALTELVKYAVPLLENMDIELIERHHNKKVDAPSGTLVKLLDAITTERALNPVYDRTDIHTPRHKDEIGISVVRGGTIVGEHEILFAGHDETIQITHRALSKDIFANGSIDVAEQLIDKENGYYTFENLL</sequence>
<comment type="similarity">
    <text evidence="1 9">Belongs to the DapB family.</text>
</comment>
<evidence type="ECO:0000256" key="9">
    <source>
        <dbReference type="HAMAP-Rule" id="MF_00102"/>
    </source>
</evidence>
<keyword evidence="4 9" id="KW-0521">NADP</keyword>
<evidence type="ECO:0000256" key="3">
    <source>
        <dbReference type="ARBA" id="ARBA00022605"/>
    </source>
</evidence>
<dbReference type="Proteomes" id="UP000501122">
    <property type="component" value="Chromosome"/>
</dbReference>
<feature type="active site" description="Proton donor" evidence="9">
    <location>
        <position position="140"/>
    </location>
</feature>
<evidence type="ECO:0000259" key="12">
    <source>
        <dbReference type="Pfam" id="PF05173"/>
    </source>
</evidence>